<comment type="caution">
    <text evidence="2">The sequence shown here is derived from an EMBL/GenBank/DDBJ whole genome shotgun (WGS) entry which is preliminary data.</text>
</comment>
<dbReference type="PROSITE" id="PS50878">
    <property type="entry name" value="RT_POL"/>
    <property type="match status" value="1"/>
</dbReference>
<name>A0AAV4HU90_9GAST</name>
<evidence type="ECO:0000313" key="3">
    <source>
        <dbReference type="Proteomes" id="UP000762676"/>
    </source>
</evidence>
<dbReference type="Proteomes" id="UP000762676">
    <property type="component" value="Unassembled WGS sequence"/>
</dbReference>
<keyword evidence="2" id="KW-0540">Nuclease</keyword>
<dbReference type="GO" id="GO:0004519">
    <property type="term" value="F:endonuclease activity"/>
    <property type="evidence" value="ECO:0007669"/>
    <property type="project" value="UniProtKB-KW"/>
</dbReference>
<proteinExistence type="predicted"/>
<protein>
    <submittedName>
        <fullName evidence="2">Endonuclease-reverse transcriptase</fullName>
    </submittedName>
</protein>
<dbReference type="EMBL" id="BMAT01012859">
    <property type="protein sequence ID" value="GFS00757.1"/>
    <property type="molecule type" value="Genomic_DNA"/>
</dbReference>
<sequence length="188" mass="21938">MQNLENCPGIKVGGYKVNNIRYYADDTVLIAENKDNLQKLLNIVEEESRKKGLELNSKKTEVMVINRKQEPPKCDIFINDAKLQQQDKFKYLGTIITSDGRNNNEIAARIAQAKTNFQKMRAVLTNKHISIQTRKRVLQCYIHVHVEPILLYGCEAWTISKQIEAKLEATEMWFLRRMLRISWTKKVK</sequence>
<evidence type="ECO:0000313" key="2">
    <source>
        <dbReference type="EMBL" id="GFS00757.1"/>
    </source>
</evidence>
<accession>A0AAV4HU90</accession>
<evidence type="ECO:0000259" key="1">
    <source>
        <dbReference type="PROSITE" id="PS50878"/>
    </source>
</evidence>
<dbReference type="Pfam" id="PF00078">
    <property type="entry name" value="RVT_1"/>
    <property type="match status" value="1"/>
</dbReference>
<keyword evidence="2" id="KW-0255">Endonuclease</keyword>
<dbReference type="AlphaFoldDB" id="A0AAV4HU90"/>
<reference evidence="2 3" key="1">
    <citation type="journal article" date="2021" name="Elife">
        <title>Chloroplast acquisition without the gene transfer in kleptoplastic sea slugs, Plakobranchus ocellatus.</title>
        <authorList>
            <person name="Maeda T."/>
            <person name="Takahashi S."/>
            <person name="Yoshida T."/>
            <person name="Shimamura S."/>
            <person name="Takaki Y."/>
            <person name="Nagai Y."/>
            <person name="Toyoda A."/>
            <person name="Suzuki Y."/>
            <person name="Arimoto A."/>
            <person name="Ishii H."/>
            <person name="Satoh N."/>
            <person name="Nishiyama T."/>
            <person name="Hasebe M."/>
            <person name="Maruyama T."/>
            <person name="Minagawa J."/>
            <person name="Obokata J."/>
            <person name="Shigenobu S."/>
        </authorList>
    </citation>
    <scope>NUCLEOTIDE SEQUENCE [LARGE SCALE GENOMIC DNA]</scope>
</reference>
<organism evidence="2 3">
    <name type="scientific">Elysia marginata</name>
    <dbReference type="NCBI Taxonomy" id="1093978"/>
    <lineage>
        <taxon>Eukaryota</taxon>
        <taxon>Metazoa</taxon>
        <taxon>Spiralia</taxon>
        <taxon>Lophotrochozoa</taxon>
        <taxon>Mollusca</taxon>
        <taxon>Gastropoda</taxon>
        <taxon>Heterobranchia</taxon>
        <taxon>Euthyneura</taxon>
        <taxon>Panpulmonata</taxon>
        <taxon>Sacoglossa</taxon>
        <taxon>Placobranchoidea</taxon>
        <taxon>Plakobranchidae</taxon>
        <taxon>Elysia</taxon>
    </lineage>
</organism>
<dbReference type="InterPro" id="IPR043502">
    <property type="entry name" value="DNA/RNA_pol_sf"/>
</dbReference>
<keyword evidence="2" id="KW-0378">Hydrolase</keyword>
<dbReference type="PANTHER" id="PTHR47027:SF20">
    <property type="entry name" value="REVERSE TRANSCRIPTASE-LIKE PROTEIN WITH RNA-DIRECTED DNA POLYMERASE DOMAIN"/>
    <property type="match status" value="1"/>
</dbReference>
<keyword evidence="3" id="KW-1185">Reference proteome</keyword>
<dbReference type="SUPFAM" id="SSF56672">
    <property type="entry name" value="DNA/RNA polymerases"/>
    <property type="match status" value="1"/>
</dbReference>
<feature type="domain" description="Reverse transcriptase" evidence="1">
    <location>
        <begin position="1"/>
        <end position="96"/>
    </location>
</feature>
<gene>
    <name evidence="2" type="ORF">ElyMa_006406800</name>
</gene>
<dbReference type="InterPro" id="IPR000477">
    <property type="entry name" value="RT_dom"/>
</dbReference>
<dbReference type="PANTHER" id="PTHR47027">
    <property type="entry name" value="REVERSE TRANSCRIPTASE DOMAIN-CONTAINING PROTEIN"/>
    <property type="match status" value="1"/>
</dbReference>